<comment type="caution">
    <text evidence="2">The sequence shown here is derived from an EMBL/GenBank/DDBJ whole genome shotgun (WGS) entry which is preliminary data.</text>
</comment>
<proteinExistence type="predicted"/>
<reference evidence="2 3" key="1">
    <citation type="submission" date="2023-12" db="EMBL/GenBank/DDBJ databases">
        <title>the genome sequence of Hyalangium sp. s54d21.</title>
        <authorList>
            <person name="Zhang X."/>
        </authorList>
    </citation>
    <scope>NUCLEOTIDE SEQUENCE [LARGE SCALE GENOMIC DNA]</scope>
    <source>
        <strain evidence="3">s54d21</strain>
    </source>
</reference>
<dbReference type="Proteomes" id="UP001291309">
    <property type="component" value="Unassembled WGS sequence"/>
</dbReference>
<feature type="region of interest" description="Disordered" evidence="1">
    <location>
        <begin position="252"/>
        <end position="280"/>
    </location>
</feature>
<feature type="compositionally biased region" description="Pro residues" evidence="1">
    <location>
        <begin position="216"/>
        <end position="237"/>
    </location>
</feature>
<evidence type="ECO:0000313" key="3">
    <source>
        <dbReference type="Proteomes" id="UP001291309"/>
    </source>
</evidence>
<sequence length="509" mass="54694">MANRQRGPLPPVMSTEETRVKPPEEDEAELPPEEPSWDPQRDQTQLLSNTNPPAPSWEDGDEATPPVPRKIDPIPLAGPDDKTRPIPRKTGARPALQDPDDATRPIPRKTGARPALPDPDVQGPDEVTGPVPLPRKTGARPALEDPDDATRPIPRKTGARPALQDADDATRPIPRKSQSIPGKSNAALPWEPKEDDDVAFPTTAMQQLPPIVTAPYTPPPTPSGGPPVLSPVAAPPPRVPASAPFQIPLTTQPEYHPAGGPSAPEHFPTEPVRLPSKPPAPSPVFTQPNYVSPPSAPVAPIVTAPHLVPAPKAVASAEPPAEELRTAFSNKAALIADLVKATFARRSYGIAPYRLRIDEPDGPSTAGGLHARQPISLVANLESTPTIVCGWVDVAKKEAQLRSYGVVVKRHQNRYREGFDITEEEYERFLNELVDTLFYGGIKILVMVPDDQEAQQAQSPGQAPAQQRAPRSSFLGKLLLAALAFALGLGVGMNKEQLTPVFEAVFGQR</sequence>
<gene>
    <name evidence="2" type="ORF">SYV04_22330</name>
</gene>
<dbReference type="EMBL" id="JAXIVS010000007">
    <property type="protein sequence ID" value="MDY7229167.1"/>
    <property type="molecule type" value="Genomic_DNA"/>
</dbReference>
<evidence type="ECO:0000256" key="1">
    <source>
        <dbReference type="SAM" id="MobiDB-lite"/>
    </source>
</evidence>
<name>A0ABU5H8S5_9BACT</name>
<feature type="compositionally biased region" description="Acidic residues" evidence="1">
    <location>
        <begin position="24"/>
        <end position="36"/>
    </location>
</feature>
<protein>
    <submittedName>
        <fullName evidence="2">Uncharacterized protein</fullName>
    </submittedName>
</protein>
<accession>A0ABU5H8S5</accession>
<feature type="compositionally biased region" description="Polar residues" evidence="1">
    <location>
        <begin position="42"/>
        <end position="51"/>
    </location>
</feature>
<keyword evidence="3" id="KW-1185">Reference proteome</keyword>
<organism evidence="2 3">
    <name type="scientific">Hyalangium rubrum</name>
    <dbReference type="NCBI Taxonomy" id="3103134"/>
    <lineage>
        <taxon>Bacteria</taxon>
        <taxon>Pseudomonadati</taxon>
        <taxon>Myxococcota</taxon>
        <taxon>Myxococcia</taxon>
        <taxon>Myxococcales</taxon>
        <taxon>Cystobacterineae</taxon>
        <taxon>Archangiaceae</taxon>
        <taxon>Hyalangium</taxon>
    </lineage>
</organism>
<dbReference type="RefSeq" id="WP_321547887.1">
    <property type="nucleotide sequence ID" value="NZ_JAXIVS010000007.1"/>
</dbReference>
<feature type="region of interest" description="Disordered" evidence="1">
    <location>
        <begin position="1"/>
        <end position="237"/>
    </location>
</feature>
<evidence type="ECO:0000313" key="2">
    <source>
        <dbReference type="EMBL" id="MDY7229167.1"/>
    </source>
</evidence>